<dbReference type="Proteomes" id="UP001224674">
    <property type="component" value="Chromosome"/>
</dbReference>
<dbReference type="RefSeq" id="WP_279675188.1">
    <property type="nucleotide sequence ID" value="NZ_CP122566.1"/>
</dbReference>
<dbReference type="Gene3D" id="3.40.720.10">
    <property type="entry name" value="Alkaline Phosphatase, subunit A"/>
    <property type="match status" value="1"/>
</dbReference>
<evidence type="ECO:0000313" key="1">
    <source>
        <dbReference type="EMBL" id="WGH93935.1"/>
    </source>
</evidence>
<proteinExistence type="predicted"/>
<organism evidence="1 2">
    <name type="scientific">Auritidibacter ignavus</name>
    <dbReference type="NCBI Taxonomy" id="678932"/>
    <lineage>
        <taxon>Bacteria</taxon>
        <taxon>Bacillati</taxon>
        <taxon>Actinomycetota</taxon>
        <taxon>Actinomycetes</taxon>
        <taxon>Micrococcales</taxon>
        <taxon>Micrococcaceae</taxon>
        <taxon>Auritidibacter</taxon>
    </lineage>
</organism>
<dbReference type="SUPFAM" id="SSF53649">
    <property type="entry name" value="Alkaline phosphatase-like"/>
    <property type="match status" value="1"/>
</dbReference>
<dbReference type="AlphaFoldDB" id="A0AAJ6AIK7"/>
<name>A0AAJ6AIK7_9MICC</name>
<accession>A0AAJ6AIK7</accession>
<dbReference type="GO" id="GO:0016787">
    <property type="term" value="F:hydrolase activity"/>
    <property type="evidence" value="ECO:0007669"/>
    <property type="project" value="UniProtKB-ARBA"/>
</dbReference>
<dbReference type="InterPro" id="IPR002591">
    <property type="entry name" value="Phosphodiest/P_Trfase"/>
</dbReference>
<dbReference type="InterPro" id="IPR017850">
    <property type="entry name" value="Alkaline_phosphatase_core_sf"/>
</dbReference>
<protein>
    <submittedName>
        <fullName evidence="1">Alkaline phosphatase family protein</fullName>
    </submittedName>
</protein>
<evidence type="ECO:0000313" key="2">
    <source>
        <dbReference type="Proteomes" id="UP001224674"/>
    </source>
</evidence>
<sequence>MIDRHTHYPQSPGIWDVVPALLNSLRPSSDAQPVATTSLQLPQAGSGMVILVDGLGIRQLVAYSSYAPTLRQMLTRQGDHAAATGGAPTEISTVLPTTTASALTSMATGLLPGRHGLVGYDSFDPDRGQVINQLGNWDPEVNPEQWQPHPTLFESVQAPLAAVTVSLPEFADSGLTRAGLRGPRFVGARSLGARFHKALTELQRPGALVYLYIPELDKAGHRHGVGSAEWIEVLEAIDSHMRRLRRKLSTIGHPVNVLLTADHGMVTIAPADRLDTREHSELYDGVLHTAGEPRFFQLYFAPEADDSHRREIQQRWEKIYGEVAIVISRDRAEHDGWFGPLEPRVVPRIGDLLVVAQSDIALYDSLRASAMSWEMWGHHGSTTDDERLVPLLVID</sequence>
<dbReference type="PANTHER" id="PTHR10151">
    <property type="entry name" value="ECTONUCLEOTIDE PYROPHOSPHATASE/PHOSPHODIESTERASE"/>
    <property type="match status" value="1"/>
</dbReference>
<reference evidence="1 2" key="1">
    <citation type="submission" date="2023-03" db="EMBL/GenBank/DDBJ databases">
        <title>Complete genome sequences of several Auritidibacter ignavus strains isolated from ear infections.</title>
        <authorList>
            <person name="Baehr T."/>
            <person name="Baumhoegger A.M."/>
        </authorList>
    </citation>
    <scope>NUCLEOTIDE SEQUENCE [LARGE SCALE GENOMIC DNA]</scope>
    <source>
        <strain evidence="1 2">BABAE-6</strain>
    </source>
</reference>
<gene>
    <name evidence="1" type="ORF">QDX21_03810</name>
</gene>
<dbReference type="EMBL" id="CP122566">
    <property type="protein sequence ID" value="WGH93935.1"/>
    <property type="molecule type" value="Genomic_DNA"/>
</dbReference>
<keyword evidence="2" id="KW-1185">Reference proteome</keyword>
<dbReference type="Pfam" id="PF01663">
    <property type="entry name" value="Phosphodiest"/>
    <property type="match status" value="1"/>
</dbReference>
<dbReference type="PANTHER" id="PTHR10151:SF120">
    <property type="entry name" value="BIS(5'-ADENOSYL)-TRIPHOSPHATASE"/>
    <property type="match status" value="1"/>
</dbReference>